<evidence type="ECO:0000256" key="11">
    <source>
        <dbReference type="ARBA" id="ARBA00022982"/>
    </source>
</evidence>
<protein>
    <recommendedName>
        <fullName evidence="5 18">NADH-ubiquinone oxidoreductase chain 2</fullName>
        <ecNumber evidence="4 18">7.1.1.2</ecNumber>
    </recommendedName>
</protein>
<gene>
    <name evidence="20" type="primary">ND2</name>
</gene>
<evidence type="ECO:0000259" key="19">
    <source>
        <dbReference type="Pfam" id="PF00361"/>
    </source>
</evidence>
<dbReference type="RefSeq" id="YP_009740446.1">
    <property type="nucleotide sequence ID" value="NC_046522.1"/>
</dbReference>
<comment type="function">
    <text evidence="1">Core subunit of the mitochondrial membrane respiratory chain NADH dehydrogenase (Complex I) that is believed to belong to the minimal assembly required for catalysis. Complex I functions in the transfer of electrons from NADH to the respiratory chain. The immediate electron acceptor for the enzyme is believed to be ubiquinone.</text>
</comment>
<keyword evidence="9 18" id="KW-0999">Mitochondrion inner membrane</keyword>
<dbReference type="GeneID" id="44796794"/>
<dbReference type="AlphaFoldDB" id="A0A6G6A4P0"/>
<dbReference type="GO" id="GO:0005743">
    <property type="term" value="C:mitochondrial inner membrane"/>
    <property type="evidence" value="ECO:0007669"/>
    <property type="project" value="UniProtKB-SubCell"/>
</dbReference>
<keyword evidence="12 18" id="KW-1133">Transmembrane helix</keyword>
<dbReference type="Pfam" id="PF00361">
    <property type="entry name" value="Proton_antipo_M"/>
    <property type="match status" value="1"/>
</dbReference>
<comment type="subcellular location">
    <subcellularLocation>
        <location evidence="2 18">Mitochondrion inner membrane</location>
        <topology evidence="2 18">Multi-pass membrane protein</topology>
    </subcellularLocation>
</comment>
<evidence type="ECO:0000256" key="15">
    <source>
        <dbReference type="ARBA" id="ARBA00023128"/>
    </source>
</evidence>
<evidence type="ECO:0000256" key="9">
    <source>
        <dbReference type="ARBA" id="ARBA00022792"/>
    </source>
</evidence>
<feature type="transmembrane region" description="Helical" evidence="18">
    <location>
        <begin position="120"/>
        <end position="138"/>
    </location>
</feature>
<keyword evidence="10 18" id="KW-1278">Translocase</keyword>
<feature type="transmembrane region" description="Helical" evidence="18">
    <location>
        <begin position="233"/>
        <end position="261"/>
    </location>
</feature>
<evidence type="ECO:0000256" key="1">
    <source>
        <dbReference type="ARBA" id="ARBA00003257"/>
    </source>
</evidence>
<feature type="transmembrane region" description="Helical" evidence="18">
    <location>
        <begin position="192"/>
        <end position="212"/>
    </location>
</feature>
<keyword evidence="16 18" id="KW-0472">Membrane</keyword>
<proteinExistence type="inferred from homology"/>
<dbReference type="EMBL" id="MK409685">
    <property type="protein sequence ID" value="QID03173.1"/>
    <property type="molecule type" value="Genomic_DNA"/>
</dbReference>
<feature type="transmembrane region" description="Helical" evidence="18">
    <location>
        <begin position="267"/>
        <end position="289"/>
    </location>
</feature>
<comment type="function">
    <text evidence="18">Core subunit of the mitochondrial membrane respiratory chain NADH dehydrogenase (Complex I) which catalyzes electron transfer from NADH through the respiratory chain, using ubiquinone as an electron acceptor. Essential for the catalytic activity and assembly of complex I.</text>
</comment>
<evidence type="ECO:0000256" key="16">
    <source>
        <dbReference type="ARBA" id="ARBA00023136"/>
    </source>
</evidence>
<evidence type="ECO:0000256" key="12">
    <source>
        <dbReference type="ARBA" id="ARBA00022989"/>
    </source>
</evidence>
<evidence type="ECO:0000256" key="18">
    <source>
        <dbReference type="RuleBase" id="RU003403"/>
    </source>
</evidence>
<evidence type="ECO:0000256" key="17">
    <source>
        <dbReference type="ARBA" id="ARBA00049551"/>
    </source>
</evidence>
<dbReference type="PRINTS" id="PR01436">
    <property type="entry name" value="NADHDHGNASE2"/>
</dbReference>
<feature type="transmembrane region" description="Helical" evidence="18">
    <location>
        <begin position="61"/>
        <end position="85"/>
    </location>
</feature>
<evidence type="ECO:0000256" key="3">
    <source>
        <dbReference type="ARBA" id="ARBA00007012"/>
    </source>
</evidence>
<evidence type="ECO:0000256" key="10">
    <source>
        <dbReference type="ARBA" id="ARBA00022967"/>
    </source>
</evidence>
<dbReference type="GO" id="GO:0008137">
    <property type="term" value="F:NADH dehydrogenase (ubiquinone) activity"/>
    <property type="evidence" value="ECO:0007669"/>
    <property type="project" value="UniProtKB-EC"/>
</dbReference>
<dbReference type="InterPro" id="IPR001750">
    <property type="entry name" value="ND/Mrp_TM"/>
</dbReference>
<evidence type="ECO:0000256" key="4">
    <source>
        <dbReference type="ARBA" id="ARBA00012944"/>
    </source>
</evidence>
<evidence type="ECO:0000256" key="5">
    <source>
        <dbReference type="ARBA" id="ARBA00021008"/>
    </source>
</evidence>
<evidence type="ECO:0000313" key="20">
    <source>
        <dbReference type="EMBL" id="QID03173.1"/>
    </source>
</evidence>
<keyword evidence="7 18" id="KW-0679">Respiratory chain</keyword>
<dbReference type="PANTHER" id="PTHR46552">
    <property type="entry name" value="NADH-UBIQUINONE OXIDOREDUCTASE CHAIN 2"/>
    <property type="match status" value="1"/>
</dbReference>
<dbReference type="PANTHER" id="PTHR46552:SF1">
    <property type="entry name" value="NADH-UBIQUINONE OXIDOREDUCTASE CHAIN 2"/>
    <property type="match status" value="1"/>
</dbReference>
<feature type="transmembrane region" description="Helical" evidence="18">
    <location>
        <begin position="7"/>
        <end position="24"/>
    </location>
</feature>
<evidence type="ECO:0000256" key="6">
    <source>
        <dbReference type="ARBA" id="ARBA00022448"/>
    </source>
</evidence>
<comment type="catalytic activity">
    <reaction evidence="17 18">
        <text>a ubiquinone + NADH + 5 H(+)(in) = a ubiquinol + NAD(+) + 4 H(+)(out)</text>
        <dbReference type="Rhea" id="RHEA:29091"/>
        <dbReference type="Rhea" id="RHEA-COMP:9565"/>
        <dbReference type="Rhea" id="RHEA-COMP:9566"/>
        <dbReference type="ChEBI" id="CHEBI:15378"/>
        <dbReference type="ChEBI" id="CHEBI:16389"/>
        <dbReference type="ChEBI" id="CHEBI:17976"/>
        <dbReference type="ChEBI" id="CHEBI:57540"/>
        <dbReference type="ChEBI" id="CHEBI:57945"/>
        <dbReference type="EC" id="7.1.1.2"/>
    </reaction>
</comment>
<sequence length="330" mass="37686">MFFKVHQLIFLVVLFSGSMISLSANSWFTVWLGLEINLMSMIPLILIKLNPKLTESAIKYFLAQAMASILMIFSVTLNFFFYNIITLDAMELLLISSISMKLGAAPFHFWFPQVTVGLNWTQNILIFTWQKVAPFFVIMTLSSKYLILISMFSALVGALGGFNQLVMKLTMTYSSISHTGWMLSASLLSENFWLSYFFMYSLLSIVIIHFFMKNSIYKINQVFSCSDSTLNKYVAAMNILSLGGLPPLMGFIAKLSVIIILVKKNMIVMFLIMITASLISLFFYVRIIYSSMMSNTKTFKNKTHAFKPFSSLFFLSVFFNLMCPVMFFLT</sequence>
<feature type="transmembrane region" description="Helical" evidence="18">
    <location>
        <begin position="309"/>
        <end position="329"/>
    </location>
</feature>
<organism evidence="20">
    <name type="scientific">Salina celebensis</name>
    <dbReference type="NCBI Taxonomy" id="1588069"/>
    <lineage>
        <taxon>Eukaryota</taxon>
        <taxon>Metazoa</taxon>
        <taxon>Ecdysozoa</taxon>
        <taxon>Arthropoda</taxon>
        <taxon>Hexapoda</taxon>
        <taxon>Collembola</taxon>
        <taxon>Entomobryomorpha</taxon>
        <taxon>Entomobryoidea</taxon>
        <taxon>Paronellidae</taxon>
        <taxon>Salina</taxon>
    </lineage>
</organism>
<keyword evidence="13 18" id="KW-0520">NAD</keyword>
<evidence type="ECO:0000256" key="14">
    <source>
        <dbReference type="ARBA" id="ARBA00023075"/>
    </source>
</evidence>
<dbReference type="CTD" id="4536"/>
<dbReference type="InterPro" id="IPR050175">
    <property type="entry name" value="Complex_I_Subunit_2"/>
</dbReference>
<reference evidence="20" key="1">
    <citation type="journal article" date="2020" name="Mitochondrial DNA Part B Resour">
        <title>Complete mitochondrial genome of Pseudachorutes palmiensis (Collembola: Neanuridae).</title>
        <authorList>
            <person name="Dong J."/>
            <person name="Zhang F."/>
            <person name="Wang X."/>
        </authorList>
    </citation>
    <scope>NUCLEOTIDE SEQUENCE</scope>
</reference>
<keyword evidence="8 18" id="KW-0812">Transmembrane</keyword>
<evidence type="ECO:0000256" key="8">
    <source>
        <dbReference type="ARBA" id="ARBA00022692"/>
    </source>
</evidence>
<comment type="similarity">
    <text evidence="3 18">Belongs to the complex I subunit 2 family.</text>
</comment>
<feature type="transmembrane region" description="Helical" evidence="18">
    <location>
        <begin position="145"/>
        <end position="166"/>
    </location>
</feature>
<evidence type="ECO:0000256" key="7">
    <source>
        <dbReference type="ARBA" id="ARBA00022660"/>
    </source>
</evidence>
<feature type="domain" description="NADH:quinone oxidoreductase/Mrp antiporter transmembrane" evidence="19">
    <location>
        <begin position="24"/>
        <end position="280"/>
    </location>
</feature>
<keyword evidence="15 18" id="KW-0496">Mitochondrion</keyword>
<evidence type="ECO:0000256" key="2">
    <source>
        <dbReference type="ARBA" id="ARBA00004448"/>
    </source>
</evidence>
<accession>A0A6G6A4P0</accession>
<name>A0A6G6A4P0_9HEXA</name>
<dbReference type="InterPro" id="IPR003917">
    <property type="entry name" value="NADH_UbQ_OxRdtase_chain2"/>
</dbReference>
<dbReference type="GO" id="GO:0006120">
    <property type="term" value="P:mitochondrial electron transport, NADH to ubiquinone"/>
    <property type="evidence" value="ECO:0007669"/>
    <property type="project" value="InterPro"/>
</dbReference>
<keyword evidence="14 18" id="KW-0830">Ubiquinone</keyword>
<keyword evidence="6" id="KW-0813">Transport</keyword>
<evidence type="ECO:0000256" key="13">
    <source>
        <dbReference type="ARBA" id="ARBA00023027"/>
    </source>
</evidence>
<keyword evidence="11 18" id="KW-0249">Electron transport</keyword>
<geneLocation type="mitochondrion" evidence="20"/>
<dbReference type="EC" id="7.1.1.2" evidence="4 18"/>